<dbReference type="EMBL" id="KZ107853">
    <property type="protein sequence ID" value="OSS45708.1"/>
    <property type="molecule type" value="Genomic_DNA"/>
</dbReference>
<feature type="domain" description="Heterokaryon incompatibility" evidence="1">
    <location>
        <begin position="27"/>
        <end position="97"/>
    </location>
</feature>
<dbReference type="InParanoid" id="A0A1Y2LRY1"/>
<gene>
    <name evidence="2" type="ORF">B5807_09623</name>
</gene>
<reference evidence="2 3" key="1">
    <citation type="journal article" date="2017" name="Genome Announc.">
        <title>Genome sequence of the saprophytic ascomycete Epicoccum nigrum ICMP 19927 strain isolated from New Zealand.</title>
        <authorList>
            <person name="Fokin M."/>
            <person name="Fleetwood D."/>
            <person name="Weir B.S."/>
            <person name="Villas-Boas S.G."/>
        </authorList>
    </citation>
    <scope>NUCLEOTIDE SEQUENCE [LARGE SCALE GENOMIC DNA]</scope>
    <source>
        <strain evidence="2 3">ICMP 19927</strain>
    </source>
</reference>
<sequence>MRLLRLDNEAGDEFSLVEFIGGNVPPYSILSHTWSQDGSEVTYREFVDGTGRNKAGYDKIRSCGIQTAKKGLRYFWVDTCCIDTTSSAELPEAINSMFR</sequence>
<dbReference type="STRING" id="105696.A0A1Y2LRY1"/>
<evidence type="ECO:0000259" key="1">
    <source>
        <dbReference type="Pfam" id="PF06985"/>
    </source>
</evidence>
<dbReference type="Pfam" id="PF06985">
    <property type="entry name" value="HET"/>
    <property type="match status" value="1"/>
</dbReference>
<protein>
    <recommendedName>
        <fullName evidence="1">Heterokaryon incompatibility domain-containing protein</fullName>
    </recommendedName>
</protein>
<keyword evidence="3" id="KW-1185">Reference proteome</keyword>
<dbReference type="Proteomes" id="UP000193240">
    <property type="component" value="Unassembled WGS sequence"/>
</dbReference>
<dbReference type="OMA" id="RESAVCY"/>
<dbReference type="AlphaFoldDB" id="A0A1Y2LRY1"/>
<evidence type="ECO:0000313" key="3">
    <source>
        <dbReference type="Proteomes" id="UP000193240"/>
    </source>
</evidence>
<name>A0A1Y2LRY1_EPING</name>
<dbReference type="InterPro" id="IPR010730">
    <property type="entry name" value="HET"/>
</dbReference>
<organism evidence="2 3">
    <name type="scientific">Epicoccum nigrum</name>
    <name type="common">Soil fungus</name>
    <name type="synonym">Epicoccum purpurascens</name>
    <dbReference type="NCBI Taxonomy" id="105696"/>
    <lineage>
        <taxon>Eukaryota</taxon>
        <taxon>Fungi</taxon>
        <taxon>Dikarya</taxon>
        <taxon>Ascomycota</taxon>
        <taxon>Pezizomycotina</taxon>
        <taxon>Dothideomycetes</taxon>
        <taxon>Pleosporomycetidae</taxon>
        <taxon>Pleosporales</taxon>
        <taxon>Pleosporineae</taxon>
        <taxon>Didymellaceae</taxon>
        <taxon>Epicoccum</taxon>
    </lineage>
</organism>
<proteinExistence type="predicted"/>
<dbReference type="PANTHER" id="PTHR10622:SF11">
    <property type="entry name" value="HET-DOMAIN-CONTAINING PROTEIN"/>
    <property type="match status" value="1"/>
</dbReference>
<accession>A0A1Y2LRY1</accession>
<evidence type="ECO:0000313" key="2">
    <source>
        <dbReference type="EMBL" id="OSS45708.1"/>
    </source>
</evidence>
<dbReference type="PANTHER" id="PTHR10622">
    <property type="entry name" value="HET DOMAIN-CONTAINING PROTEIN"/>
    <property type="match status" value="1"/>
</dbReference>